<dbReference type="Gene3D" id="3.40.50.2300">
    <property type="match status" value="2"/>
</dbReference>
<dbReference type="FunFam" id="3.30.565.10:FF:000010">
    <property type="entry name" value="Sensor histidine kinase RcsC"/>
    <property type="match status" value="1"/>
</dbReference>
<comment type="subcellular location">
    <subcellularLocation>
        <location evidence="2">Cell membrane</location>
        <topology evidence="2">Multi-pass membrane protein</topology>
    </subcellularLocation>
</comment>
<dbReference type="AlphaFoldDB" id="A0A1R3WTJ6"/>
<evidence type="ECO:0000256" key="2">
    <source>
        <dbReference type="ARBA" id="ARBA00004651"/>
    </source>
</evidence>
<dbReference type="Pfam" id="PF12860">
    <property type="entry name" value="PAS_7"/>
    <property type="match status" value="1"/>
</dbReference>
<keyword evidence="10" id="KW-0067">ATP-binding</keyword>
<dbReference type="GO" id="GO:0005524">
    <property type="term" value="F:ATP binding"/>
    <property type="evidence" value="ECO:0007669"/>
    <property type="project" value="UniProtKB-KW"/>
</dbReference>
<keyword evidence="13" id="KW-0472">Membrane</keyword>
<evidence type="ECO:0000256" key="1">
    <source>
        <dbReference type="ARBA" id="ARBA00000085"/>
    </source>
</evidence>
<dbReference type="Pfam" id="PF02518">
    <property type="entry name" value="HATPase_c"/>
    <property type="match status" value="1"/>
</dbReference>
<dbReference type="InterPro" id="IPR003594">
    <property type="entry name" value="HATPase_dom"/>
</dbReference>
<feature type="domain" description="Response regulatory" evidence="17">
    <location>
        <begin position="599"/>
        <end position="717"/>
    </location>
</feature>
<protein>
    <recommendedName>
        <fullName evidence="3">histidine kinase</fullName>
        <ecNumber evidence="3">2.7.13.3</ecNumber>
    </recommendedName>
</protein>
<evidence type="ECO:0000256" key="3">
    <source>
        <dbReference type="ARBA" id="ARBA00012438"/>
    </source>
</evidence>
<evidence type="ECO:0000259" key="16">
    <source>
        <dbReference type="PROSITE" id="PS50109"/>
    </source>
</evidence>
<dbReference type="CDD" id="cd17546">
    <property type="entry name" value="REC_hyHK_CKI1_RcsC-like"/>
    <property type="match status" value="1"/>
</dbReference>
<dbReference type="PANTHER" id="PTHR45339:SF1">
    <property type="entry name" value="HYBRID SIGNAL TRANSDUCTION HISTIDINE KINASE J"/>
    <property type="match status" value="1"/>
</dbReference>
<name>A0A1R3WTJ6_9RHOB</name>
<evidence type="ECO:0000256" key="8">
    <source>
        <dbReference type="ARBA" id="ARBA00022741"/>
    </source>
</evidence>
<dbReference type="Pfam" id="PF00512">
    <property type="entry name" value="HisKA"/>
    <property type="match status" value="1"/>
</dbReference>
<keyword evidence="8" id="KW-0547">Nucleotide-binding</keyword>
<dbReference type="InterPro" id="IPR036097">
    <property type="entry name" value="HisK_dim/P_sf"/>
</dbReference>
<dbReference type="InterPro" id="IPR036890">
    <property type="entry name" value="HATPase_C_sf"/>
</dbReference>
<keyword evidence="19" id="KW-1185">Reference proteome</keyword>
<keyword evidence="5 14" id="KW-0597">Phosphoprotein</keyword>
<feature type="modified residue" description="4-aspartylphosphate" evidence="14">
    <location>
        <position position="648"/>
    </location>
</feature>
<evidence type="ECO:0000256" key="14">
    <source>
        <dbReference type="PROSITE-ProRule" id="PRU00169"/>
    </source>
</evidence>
<gene>
    <name evidence="18" type="ORF">SAMN05421849_1468</name>
</gene>
<dbReference type="Proteomes" id="UP000192455">
    <property type="component" value="Unassembled WGS sequence"/>
</dbReference>
<dbReference type="OrthoDB" id="9801651at2"/>
<dbReference type="InterPro" id="IPR001789">
    <property type="entry name" value="Sig_transdc_resp-reg_receiver"/>
</dbReference>
<dbReference type="GO" id="GO:0005886">
    <property type="term" value="C:plasma membrane"/>
    <property type="evidence" value="ECO:0007669"/>
    <property type="project" value="UniProtKB-SubCell"/>
</dbReference>
<dbReference type="EC" id="2.7.13.3" evidence="3"/>
<evidence type="ECO:0000313" key="19">
    <source>
        <dbReference type="Proteomes" id="UP000192455"/>
    </source>
</evidence>
<dbReference type="SUPFAM" id="SSF55874">
    <property type="entry name" value="ATPase domain of HSP90 chaperone/DNA topoisomerase II/histidine kinase"/>
    <property type="match status" value="1"/>
</dbReference>
<evidence type="ECO:0000256" key="15">
    <source>
        <dbReference type="SAM" id="Coils"/>
    </source>
</evidence>
<dbReference type="EMBL" id="FTPS01000001">
    <property type="protein sequence ID" value="SIT81368.1"/>
    <property type="molecule type" value="Genomic_DNA"/>
</dbReference>
<dbReference type="SUPFAM" id="SSF52172">
    <property type="entry name" value="CheY-like"/>
    <property type="match status" value="1"/>
</dbReference>
<keyword evidence="7" id="KW-0812">Transmembrane</keyword>
<proteinExistence type="predicted"/>
<accession>A0A1R3WTJ6</accession>
<dbReference type="InterPro" id="IPR004358">
    <property type="entry name" value="Sig_transdc_His_kin-like_C"/>
</dbReference>
<evidence type="ECO:0000256" key="11">
    <source>
        <dbReference type="ARBA" id="ARBA00022989"/>
    </source>
</evidence>
<evidence type="ECO:0000256" key="9">
    <source>
        <dbReference type="ARBA" id="ARBA00022777"/>
    </source>
</evidence>
<dbReference type="SUPFAM" id="SSF47384">
    <property type="entry name" value="Homodimeric domain of signal transducing histidine kinase"/>
    <property type="match status" value="1"/>
</dbReference>
<keyword evidence="12" id="KW-0902">Two-component regulatory system</keyword>
<evidence type="ECO:0000256" key="13">
    <source>
        <dbReference type="ARBA" id="ARBA00023136"/>
    </source>
</evidence>
<keyword evidence="6" id="KW-0808">Transferase</keyword>
<comment type="catalytic activity">
    <reaction evidence="1">
        <text>ATP + protein L-histidine = ADP + protein N-phospho-L-histidine.</text>
        <dbReference type="EC" id="2.7.13.3"/>
    </reaction>
</comment>
<evidence type="ECO:0000256" key="6">
    <source>
        <dbReference type="ARBA" id="ARBA00022679"/>
    </source>
</evidence>
<keyword evidence="15" id="KW-0175">Coiled coil</keyword>
<dbReference type="Gene3D" id="3.30.450.20">
    <property type="entry name" value="PAS domain"/>
    <property type="match status" value="1"/>
</dbReference>
<dbReference type="InterPro" id="IPR005467">
    <property type="entry name" value="His_kinase_dom"/>
</dbReference>
<feature type="coiled-coil region" evidence="15">
    <location>
        <begin position="7"/>
        <end position="66"/>
    </location>
</feature>
<dbReference type="GO" id="GO:0000155">
    <property type="term" value="F:phosphorelay sensor kinase activity"/>
    <property type="evidence" value="ECO:0007669"/>
    <property type="project" value="InterPro"/>
</dbReference>
<dbReference type="Gene3D" id="1.10.287.130">
    <property type="match status" value="1"/>
</dbReference>
<feature type="domain" description="Response regulatory" evidence="17">
    <location>
        <begin position="459"/>
        <end position="562"/>
    </location>
</feature>
<dbReference type="PROSITE" id="PS50109">
    <property type="entry name" value="HIS_KIN"/>
    <property type="match status" value="1"/>
</dbReference>
<dbReference type="PANTHER" id="PTHR45339">
    <property type="entry name" value="HYBRID SIGNAL TRANSDUCTION HISTIDINE KINASE J"/>
    <property type="match status" value="1"/>
</dbReference>
<dbReference type="STRING" id="515897.SAMN05421849_1468"/>
<evidence type="ECO:0000256" key="4">
    <source>
        <dbReference type="ARBA" id="ARBA00022475"/>
    </source>
</evidence>
<dbReference type="PROSITE" id="PS50110">
    <property type="entry name" value="RESPONSE_REGULATORY"/>
    <property type="match status" value="2"/>
</dbReference>
<evidence type="ECO:0000256" key="10">
    <source>
        <dbReference type="ARBA" id="ARBA00022840"/>
    </source>
</evidence>
<organism evidence="18 19">
    <name type="scientific">Pontibaca methylaminivorans</name>
    <dbReference type="NCBI Taxonomy" id="515897"/>
    <lineage>
        <taxon>Bacteria</taxon>
        <taxon>Pseudomonadati</taxon>
        <taxon>Pseudomonadota</taxon>
        <taxon>Alphaproteobacteria</taxon>
        <taxon>Rhodobacterales</taxon>
        <taxon>Roseobacteraceae</taxon>
        <taxon>Pontibaca</taxon>
    </lineage>
</organism>
<evidence type="ECO:0000259" key="17">
    <source>
        <dbReference type="PROSITE" id="PS50110"/>
    </source>
</evidence>
<dbReference type="Gene3D" id="3.30.565.10">
    <property type="entry name" value="Histidine kinase-like ATPase, C-terminal domain"/>
    <property type="match status" value="1"/>
</dbReference>
<dbReference type="RefSeq" id="WP_076649080.1">
    <property type="nucleotide sequence ID" value="NZ_FTPS01000001.1"/>
</dbReference>
<dbReference type="Pfam" id="PF00072">
    <property type="entry name" value="Response_reg"/>
    <property type="match status" value="1"/>
</dbReference>
<dbReference type="InterPro" id="IPR003661">
    <property type="entry name" value="HisK_dim/P_dom"/>
</dbReference>
<dbReference type="CDD" id="cd16922">
    <property type="entry name" value="HATPase_EvgS-ArcB-TorS-like"/>
    <property type="match status" value="1"/>
</dbReference>
<dbReference type="FunFam" id="1.10.287.130:FF:000003">
    <property type="entry name" value="Histidine kinase"/>
    <property type="match status" value="1"/>
</dbReference>
<dbReference type="InterPro" id="IPR011006">
    <property type="entry name" value="CheY-like_superfamily"/>
</dbReference>
<evidence type="ECO:0000256" key="12">
    <source>
        <dbReference type="ARBA" id="ARBA00023012"/>
    </source>
</evidence>
<comment type="caution">
    <text evidence="14">Lacks conserved residue(s) required for the propagation of feature annotation.</text>
</comment>
<dbReference type="CDD" id="cd00082">
    <property type="entry name" value="HisKA"/>
    <property type="match status" value="1"/>
</dbReference>
<feature type="domain" description="Histidine kinase" evidence="16">
    <location>
        <begin position="222"/>
        <end position="440"/>
    </location>
</feature>
<sequence>MSLATKLAEERRARLAAERLLELKQAELLAANRKLGRHALALTRRIGETQAEVANVRDENARVKSDLTVANARVAIAERRLWHSIQTIQDGFAVFDDDGLLVGANSAYFEVFEGLEEVCPGVHYTRILQLMTDEGLVDTGALAPADWRAMMIHRWNEPEPEPVVLRFWNDIYVKLIDRRGHEGDVVTLALDITATVRHEAELRAARSRAEAANRAKSTFLANMSHEIRTPMNGVVGMAELLSETALSEEQRLYADTIRNSGEALLVIINDILDYSKIEADRLTLHPEPFDLERCIHEVVLLLQQAAADKGLALLVDYDMFLPGRFIGDPGRIRQVLTNLVGNAIKFTRKGHVMIRVAPADDGNGIELGIEDSGIGIAADKLDHIFGEFNQIDADRNREFPGTGLGLAICKRLIGMMGGTIAVESEPGRGSVFTCRLPLVPAPPGQADPAVPALPGGLRRVLVAGPADAGRDILERQLARLGIEVTTDETGTGVNDAPDLVVAPLAMAESAGSALAGADAPPLILLSPDPAGSRRAAMADHPCDILPVPYLRSDLLSCLALLSGCGPAGDVADAGARCPARPGTSDTGAGPAPDLARRMRVLAAEDHSTNQLVFRSMVKDLPIDLRMAANGEEALALFADFRPDLIFMDISMPGMDGKAATAEIRRQERETDTHVPIIALTAHAMDGDIEDILAAGLDQYMAKPLRKDRIIRQIAEYCPGDAMPILLAAE</sequence>
<evidence type="ECO:0000256" key="7">
    <source>
        <dbReference type="ARBA" id="ARBA00022692"/>
    </source>
</evidence>
<keyword evidence="4" id="KW-1003">Cell membrane</keyword>
<keyword evidence="11" id="KW-1133">Transmembrane helix</keyword>
<evidence type="ECO:0000256" key="5">
    <source>
        <dbReference type="ARBA" id="ARBA00022553"/>
    </source>
</evidence>
<evidence type="ECO:0000313" key="18">
    <source>
        <dbReference type="EMBL" id="SIT81368.1"/>
    </source>
</evidence>
<dbReference type="SMART" id="SM00387">
    <property type="entry name" value="HATPase_c"/>
    <property type="match status" value="1"/>
</dbReference>
<dbReference type="PRINTS" id="PR00344">
    <property type="entry name" value="BCTRLSENSOR"/>
</dbReference>
<dbReference type="SMART" id="SM00448">
    <property type="entry name" value="REC"/>
    <property type="match status" value="1"/>
</dbReference>
<keyword evidence="9 18" id="KW-0418">Kinase</keyword>
<reference evidence="18 19" key="1">
    <citation type="submission" date="2017-01" db="EMBL/GenBank/DDBJ databases">
        <authorList>
            <person name="Mah S.A."/>
            <person name="Swanson W.J."/>
            <person name="Moy G.W."/>
            <person name="Vacquier V.D."/>
        </authorList>
    </citation>
    <scope>NUCLEOTIDE SEQUENCE [LARGE SCALE GENOMIC DNA]</scope>
    <source>
        <strain evidence="18 19">DSM 21219</strain>
    </source>
</reference>
<dbReference type="SMART" id="SM00388">
    <property type="entry name" value="HisKA"/>
    <property type="match status" value="1"/>
</dbReference>